<sequence length="898" mass="100869">MSYKTVTSEPPLRSATHPPNQETPALLNFYQVIDSDSISRFKDPSKSTFDKMLGKNQSFVKDSYISNKNKTKKIEPIKLDLKNASETYQKKVSSNSPNSIDDNPKRSVSSPKSPKSPVNKSIKGVFNNLFSSMTGMILNYIDFRYNFILITSLIYNFQLLDLIGSEKKAGISAPYNPVHLTHVGFDSYTGEFTGLPKEWSKILQSAGISEKEQKKNHSAVLQVIEFYQENNTSYDNQVWTKMKDANIDSGFTCNASSKNSKNSSKNQDSPSTVSSFNSNNRFTDSSASSYFSPRKSKSTQYDASNPISNNHTKLSLNSSSTNQLHNPNGRPNLSSFKTLNNDTIALNSPTDDSPINNTEIDDLSHQKYIAKFDKYIRNINSSENFKNPNHPNNDVYLNNAAKHYSDTSSASDIVASSQNSKKEKGRNSLFNKYKQKVLTHSQSKDITFFEKSSPNSLSKSLSKASGNINSSESPQKSFATKTTQSKSQLNKKNAISPLNSPHSSPNPNYDVEKKNKNDSHQYIQKSVSNNSFNNNQQNQLHLSQNSPNNKKIFFKNININAKSPFTKNSILQLNQKENAQKEKKYERPIARKKKETADIPLHKVVEMMRQICNPGDPTKMYKYFVKIGQGASGGVYTAQPVNSKDIVAIKQMNLETQPKKDLIINEILVMKESRHKNIVNFIDSFLHQGFLWVVMEYMEGGCLTDVVASNLMSERQIATVCRETLEGLKHLHNKGVIHRDIKSDNVLLSMNGDIKLTDFGFCARISDQFDKRVTMVGTPYWMAPEVVTRKEYGPKVDVWSLGIMAIEMIEGEPPYLNENPLRALYLIATNGSPQIHNPQQLSPIFLDFLNLTLTVNANARPSAAQILEHPFISKAGPLSILSPLIQTARESTRNNHIK</sequence>
<dbReference type="SUPFAM" id="SSF47912">
    <property type="entry name" value="Wiscott-Aldrich syndrome protein, WASP, C-terminal domain"/>
    <property type="match status" value="1"/>
</dbReference>
<dbReference type="PANTHER" id="PTHR45832">
    <property type="entry name" value="SERINE/THREONINE-PROTEIN KINASE SAMKA-RELATED-RELATED"/>
    <property type="match status" value="1"/>
</dbReference>
<evidence type="ECO:0000256" key="11">
    <source>
        <dbReference type="ARBA" id="ARBA00022777"/>
    </source>
</evidence>
<dbReference type="GO" id="GO:0005886">
    <property type="term" value="C:plasma membrane"/>
    <property type="evidence" value="ECO:0007669"/>
    <property type="project" value="UniProtKB-ARBA"/>
</dbReference>
<dbReference type="PROSITE" id="PS00108">
    <property type="entry name" value="PROTEIN_KINASE_ST"/>
    <property type="match status" value="1"/>
</dbReference>
<dbReference type="InterPro" id="IPR000719">
    <property type="entry name" value="Prot_kinase_dom"/>
</dbReference>
<feature type="domain" description="CRIB" evidence="20">
    <location>
        <begin position="171"/>
        <end position="184"/>
    </location>
</feature>
<feature type="region of interest" description="Disordered" evidence="18">
    <location>
        <begin position="450"/>
        <end position="518"/>
    </location>
</feature>
<dbReference type="InterPro" id="IPR011026">
    <property type="entry name" value="WAS_C"/>
</dbReference>
<dbReference type="FunFam" id="3.90.810.10:FF:000005">
    <property type="entry name" value="Non-specific serine/threonine protein kinase"/>
    <property type="match status" value="1"/>
</dbReference>
<feature type="compositionally biased region" description="Low complexity" evidence="18">
    <location>
        <begin position="256"/>
        <end position="266"/>
    </location>
</feature>
<dbReference type="SUPFAM" id="SSF56112">
    <property type="entry name" value="Protein kinase-like (PK-like)"/>
    <property type="match status" value="1"/>
</dbReference>
<dbReference type="SMART" id="SM00220">
    <property type="entry name" value="S_TKc"/>
    <property type="match status" value="1"/>
</dbReference>
<feature type="compositionally biased region" description="Low complexity" evidence="18">
    <location>
        <begin position="93"/>
        <end position="118"/>
    </location>
</feature>
<keyword evidence="8" id="KW-0597">Phosphoprotein</keyword>
<evidence type="ECO:0000256" key="7">
    <source>
        <dbReference type="ARBA" id="ARBA00022527"/>
    </source>
</evidence>
<feature type="binding site" evidence="17">
    <location>
        <position position="650"/>
    </location>
    <ligand>
        <name>ATP</name>
        <dbReference type="ChEBI" id="CHEBI:30616"/>
    </ligand>
</feature>
<dbReference type="CDD" id="cd06614">
    <property type="entry name" value="STKc_PAK"/>
    <property type="match status" value="1"/>
</dbReference>
<dbReference type="Gene3D" id="1.10.510.10">
    <property type="entry name" value="Transferase(Phosphotransferase) domain 1"/>
    <property type="match status" value="1"/>
</dbReference>
<comment type="catalytic activity">
    <reaction evidence="16">
        <text>L-seryl-[protein] + ATP = O-phospho-L-seryl-[protein] + ADP + H(+)</text>
        <dbReference type="Rhea" id="RHEA:17989"/>
        <dbReference type="Rhea" id="RHEA-COMP:9863"/>
        <dbReference type="Rhea" id="RHEA-COMP:11604"/>
        <dbReference type="ChEBI" id="CHEBI:15378"/>
        <dbReference type="ChEBI" id="CHEBI:29999"/>
        <dbReference type="ChEBI" id="CHEBI:30616"/>
        <dbReference type="ChEBI" id="CHEBI:83421"/>
        <dbReference type="ChEBI" id="CHEBI:456216"/>
        <dbReference type="EC" id="2.7.11.1"/>
    </reaction>
</comment>
<dbReference type="GO" id="GO:0009791">
    <property type="term" value="P:post-embryonic development"/>
    <property type="evidence" value="ECO:0007669"/>
    <property type="project" value="UniProtKB-ARBA"/>
</dbReference>
<dbReference type="AlphaFoldDB" id="A0A1R1XW14"/>
<keyword evidence="13" id="KW-0206">Cytoskeleton</keyword>
<evidence type="ECO:0000256" key="12">
    <source>
        <dbReference type="ARBA" id="ARBA00022840"/>
    </source>
</evidence>
<dbReference type="FunFam" id="1.10.510.10:FF:000011">
    <property type="entry name" value="Non-specific serine/threonine protein kinase"/>
    <property type="match status" value="1"/>
</dbReference>
<dbReference type="EC" id="2.7.11.1" evidence="4"/>
<comment type="subcellular location">
    <subcellularLocation>
        <location evidence="2">Cell projection</location>
    </subcellularLocation>
    <subcellularLocation>
        <location evidence="1">Cytoplasm</location>
        <location evidence="1">Cytoskeleton</location>
    </subcellularLocation>
</comment>
<comment type="caution">
    <text evidence="21">The sequence shown here is derived from an EMBL/GenBank/DDBJ whole genome shotgun (WGS) entry which is preliminary data.</text>
</comment>
<feature type="region of interest" description="Disordered" evidence="18">
    <location>
        <begin position="408"/>
        <end position="428"/>
    </location>
</feature>
<evidence type="ECO:0000256" key="4">
    <source>
        <dbReference type="ARBA" id="ARBA00012513"/>
    </source>
</evidence>
<evidence type="ECO:0000256" key="13">
    <source>
        <dbReference type="ARBA" id="ARBA00023212"/>
    </source>
</evidence>
<evidence type="ECO:0000256" key="6">
    <source>
        <dbReference type="ARBA" id="ARBA00022490"/>
    </source>
</evidence>
<evidence type="ECO:0000256" key="3">
    <source>
        <dbReference type="ARBA" id="ARBA00008874"/>
    </source>
</evidence>
<evidence type="ECO:0000256" key="8">
    <source>
        <dbReference type="ARBA" id="ARBA00022553"/>
    </source>
</evidence>
<dbReference type="Gene3D" id="3.90.810.10">
    <property type="entry name" value="CRIB domain"/>
    <property type="match status" value="1"/>
</dbReference>
<dbReference type="CDD" id="cd01093">
    <property type="entry name" value="CRIB_PAK_like"/>
    <property type="match status" value="1"/>
</dbReference>
<dbReference type="InterPro" id="IPR011009">
    <property type="entry name" value="Kinase-like_dom_sf"/>
</dbReference>
<accession>A0A1R1XW14</accession>
<feature type="compositionally biased region" description="Polar residues" evidence="18">
    <location>
        <begin position="408"/>
        <end position="419"/>
    </location>
</feature>
<evidence type="ECO:0000256" key="1">
    <source>
        <dbReference type="ARBA" id="ARBA00004245"/>
    </source>
</evidence>
<feature type="compositionally biased region" description="Polar residues" evidence="18">
    <location>
        <begin position="267"/>
        <end position="291"/>
    </location>
</feature>
<evidence type="ECO:0000259" key="20">
    <source>
        <dbReference type="PROSITE" id="PS50108"/>
    </source>
</evidence>
<dbReference type="GO" id="GO:0005829">
    <property type="term" value="C:cytosol"/>
    <property type="evidence" value="ECO:0007669"/>
    <property type="project" value="UniProtKB-ARBA"/>
</dbReference>
<dbReference type="GO" id="GO:0042995">
    <property type="term" value="C:cell projection"/>
    <property type="evidence" value="ECO:0007669"/>
    <property type="project" value="UniProtKB-SubCell"/>
</dbReference>
<dbReference type="GO" id="GO:0106310">
    <property type="term" value="F:protein serine kinase activity"/>
    <property type="evidence" value="ECO:0007669"/>
    <property type="project" value="RHEA"/>
</dbReference>
<dbReference type="Pfam" id="PF00069">
    <property type="entry name" value="Pkinase"/>
    <property type="match status" value="1"/>
</dbReference>
<keyword evidence="11 21" id="KW-0418">Kinase</keyword>
<evidence type="ECO:0000256" key="18">
    <source>
        <dbReference type="SAM" id="MobiDB-lite"/>
    </source>
</evidence>
<feature type="domain" description="Protein kinase" evidence="19">
    <location>
        <begin position="621"/>
        <end position="872"/>
    </location>
</feature>
<dbReference type="PROSITE" id="PS50011">
    <property type="entry name" value="PROTEIN_KINASE_DOM"/>
    <property type="match status" value="1"/>
</dbReference>
<evidence type="ECO:0000313" key="22">
    <source>
        <dbReference type="Proteomes" id="UP000187283"/>
    </source>
</evidence>
<feature type="region of interest" description="Disordered" evidence="18">
    <location>
        <begin position="88"/>
        <end position="118"/>
    </location>
</feature>
<dbReference type="PROSITE" id="PS00107">
    <property type="entry name" value="PROTEIN_KINASE_ATP"/>
    <property type="match status" value="1"/>
</dbReference>
<evidence type="ECO:0000256" key="10">
    <source>
        <dbReference type="ARBA" id="ARBA00022741"/>
    </source>
</evidence>
<dbReference type="STRING" id="133412.A0A1R1XW14"/>
<evidence type="ECO:0000259" key="19">
    <source>
        <dbReference type="PROSITE" id="PS50011"/>
    </source>
</evidence>
<keyword evidence="14" id="KW-0966">Cell projection</keyword>
<evidence type="ECO:0000256" key="14">
    <source>
        <dbReference type="ARBA" id="ARBA00023273"/>
    </source>
</evidence>
<dbReference type="EMBL" id="LSSN01001640">
    <property type="protein sequence ID" value="OMJ18847.1"/>
    <property type="molecule type" value="Genomic_DNA"/>
</dbReference>
<dbReference type="InterPro" id="IPR033923">
    <property type="entry name" value="PAK_BD"/>
</dbReference>
<dbReference type="InterPro" id="IPR017441">
    <property type="entry name" value="Protein_kinase_ATP_BS"/>
</dbReference>
<dbReference type="InterPro" id="IPR000095">
    <property type="entry name" value="CRIB_dom"/>
</dbReference>
<evidence type="ECO:0000256" key="9">
    <source>
        <dbReference type="ARBA" id="ARBA00022679"/>
    </source>
</evidence>
<proteinExistence type="inferred from homology"/>
<evidence type="ECO:0000256" key="5">
    <source>
        <dbReference type="ARBA" id="ARBA00022473"/>
    </source>
</evidence>
<evidence type="ECO:0000256" key="17">
    <source>
        <dbReference type="PROSITE-ProRule" id="PRU10141"/>
    </source>
</evidence>
<evidence type="ECO:0000256" key="2">
    <source>
        <dbReference type="ARBA" id="ARBA00004316"/>
    </source>
</evidence>
<dbReference type="Pfam" id="PF00786">
    <property type="entry name" value="PBD"/>
    <property type="match status" value="1"/>
</dbReference>
<dbReference type="SMART" id="SM00285">
    <property type="entry name" value="PBD"/>
    <property type="match status" value="1"/>
</dbReference>
<name>A0A1R1XW14_9FUNG</name>
<dbReference type="GO" id="GO:0007015">
    <property type="term" value="P:actin filament organization"/>
    <property type="evidence" value="ECO:0007669"/>
    <property type="project" value="InterPro"/>
</dbReference>
<organism evidence="21 22">
    <name type="scientific">Smittium culicis</name>
    <dbReference type="NCBI Taxonomy" id="133412"/>
    <lineage>
        <taxon>Eukaryota</taxon>
        <taxon>Fungi</taxon>
        <taxon>Fungi incertae sedis</taxon>
        <taxon>Zoopagomycota</taxon>
        <taxon>Kickxellomycotina</taxon>
        <taxon>Harpellomycetes</taxon>
        <taxon>Harpellales</taxon>
        <taxon>Legeriomycetaceae</taxon>
        <taxon>Smittium</taxon>
    </lineage>
</organism>
<dbReference type="Gene3D" id="3.30.200.20">
    <property type="entry name" value="Phosphorylase Kinase, domain 1"/>
    <property type="match status" value="1"/>
</dbReference>
<feature type="compositionally biased region" description="Polar residues" evidence="18">
    <location>
        <begin position="466"/>
        <end position="493"/>
    </location>
</feature>
<feature type="region of interest" description="Disordered" evidence="18">
    <location>
        <begin position="255"/>
        <end position="337"/>
    </location>
</feature>
<dbReference type="GO" id="GO:0005856">
    <property type="term" value="C:cytoskeleton"/>
    <property type="evidence" value="ECO:0007669"/>
    <property type="project" value="UniProtKB-SubCell"/>
</dbReference>
<dbReference type="GO" id="GO:0004674">
    <property type="term" value="F:protein serine/threonine kinase activity"/>
    <property type="evidence" value="ECO:0007669"/>
    <property type="project" value="UniProtKB-KW"/>
</dbReference>
<evidence type="ECO:0000313" key="21">
    <source>
        <dbReference type="EMBL" id="OMJ18847.1"/>
    </source>
</evidence>
<dbReference type="InterPro" id="IPR036936">
    <property type="entry name" value="CRIB_dom_sf"/>
</dbReference>
<reference evidence="21 22" key="1">
    <citation type="submission" date="2017-01" db="EMBL/GenBank/DDBJ databases">
        <authorList>
            <person name="Mah S.A."/>
            <person name="Swanson W.J."/>
            <person name="Moy G.W."/>
            <person name="Vacquier V.D."/>
        </authorList>
    </citation>
    <scope>NUCLEOTIDE SEQUENCE [LARGE SCALE GENOMIC DNA]</scope>
    <source>
        <strain evidence="21 22">GSMNP</strain>
    </source>
</reference>
<dbReference type="GO" id="GO:0005524">
    <property type="term" value="F:ATP binding"/>
    <property type="evidence" value="ECO:0007669"/>
    <property type="project" value="UniProtKB-UniRule"/>
</dbReference>
<protein>
    <recommendedName>
        <fullName evidence="4">non-specific serine/threonine protein kinase</fullName>
        <ecNumber evidence="4">2.7.11.1</ecNumber>
    </recommendedName>
</protein>
<dbReference type="InterPro" id="IPR008271">
    <property type="entry name" value="Ser/Thr_kinase_AS"/>
</dbReference>
<keyword evidence="5" id="KW-0217">Developmental protein</keyword>
<comment type="similarity">
    <text evidence="3">Belongs to the protein kinase superfamily. STE Ser/Thr protein kinase family. STE20 subfamily.</text>
</comment>
<evidence type="ECO:0000256" key="15">
    <source>
        <dbReference type="ARBA" id="ARBA00047899"/>
    </source>
</evidence>
<dbReference type="InterPro" id="IPR051931">
    <property type="entry name" value="PAK3-like"/>
</dbReference>
<feature type="compositionally biased region" description="Low complexity" evidence="18">
    <location>
        <begin position="451"/>
        <end position="465"/>
    </location>
</feature>
<dbReference type="FunFam" id="3.30.200.20:FF:000705">
    <property type="entry name" value="Non-specific serine/threonine protein kinase"/>
    <property type="match status" value="1"/>
</dbReference>
<feature type="region of interest" description="Disordered" evidence="18">
    <location>
        <begin position="1"/>
        <end position="23"/>
    </location>
</feature>
<comment type="catalytic activity">
    <reaction evidence="15">
        <text>L-threonyl-[protein] + ATP = O-phospho-L-threonyl-[protein] + ADP + H(+)</text>
        <dbReference type="Rhea" id="RHEA:46608"/>
        <dbReference type="Rhea" id="RHEA-COMP:11060"/>
        <dbReference type="Rhea" id="RHEA-COMP:11605"/>
        <dbReference type="ChEBI" id="CHEBI:15378"/>
        <dbReference type="ChEBI" id="CHEBI:30013"/>
        <dbReference type="ChEBI" id="CHEBI:30616"/>
        <dbReference type="ChEBI" id="CHEBI:61977"/>
        <dbReference type="ChEBI" id="CHEBI:456216"/>
        <dbReference type="EC" id="2.7.11.1"/>
    </reaction>
</comment>
<feature type="compositionally biased region" description="Polar residues" evidence="18">
    <location>
        <begin position="298"/>
        <end position="337"/>
    </location>
</feature>
<keyword evidence="6" id="KW-0963">Cytoplasm</keyword>
<evidence type="ECO:0000256" key="16">
    <source>
        <dbReference type="ARBA" id="ARBA00048679"/>
    </source>
</evidence>
<keyword evidence="10 17" id="KW-0547">Nucleotide-binding</keyword>
<keyword evidence="7" id="KW-0723">Serine/threonine-protein kinase</keyword>
<dbReference type="GO" id="GO:0016477">
    <property type="term" value="P:cell migration"/>
    <property type="evidence" value="ECO:0007669"/>
    <property type="project" value="UniProtKB-ARBA"/>
</dbReference>
<dbReference type="Proteomes" id="UP000187283">
    <property type="component" value="Unassembled WGS sequence"/>
</dbReference>
<keyword evidence="22" id="KW-1185">Reference proteome</keyword>
<feature type="compositionally biased region" description="Low complexity" evidence="18">
    <location>
        <begin position="496"/>
        <end position="508"/>
    </location>
</feature>
<keyword evidence="9" id="KW-0808">Transferase</keyword>
<keyword evidence="12 17" id="KW-0067">ATP-binding</keyword>
<dbReference type="PROSITE" id="PS50108">
    <property type="entry name" value="CRIB"/>
    <property type="match status" value="1"/>
</dbReference>
<dbReference type="PANTHER" id="PTHR45832:SF22">
    <property type="entry name" value="SERINE_THREONINE-PROTEIN KINASE SAMKA-RELATED"/>
    <property type="match status" value="1"/>
</dbReference>
<dbReference type="OrthoDB" id="248923at2759"/>
<gene>
    <name evidence="21" type="ORF">AYI70_g5100</name>
</gene>